<reference evidence="1" key="1">
    <citation type="journal article" date="2015" name="Genome Announc.">
        <title>Draft Genome Sequence of Bacteroidales Strain TBC1, a Novel Isolate from a Methanogenic Wastewater Treatment System.</title>
        <authorList>
            <person name="Tourlousse D.M."/>
            <person name="Matsuura N."/>
            <person name="Sun L."/>
            <person name="Toyonaga M."/>
            <person name="Kuroda K."/>
            <person name="Ohashi A."/>
            <person name="Cruz R."/>
            <person name="Yamaguchi T."/>
            <person name="Sekiguchi Y."/>
        </authorList>
    </citation>
    <scope>NUCLEOTIDE SEQUENCE [LARGE SCALE GENOMIC DNA]</scope>
    <source>
        <strain evidence="1">TBC1</strain>
    </source>
</reference>
<sequence length="116" mass="13643">MLNQRSVLLIKVSTKLKVKCFLIRYFSYTQNVVPNCMKTQTHRQLASQLAQKIMDKKISYEQFVDQYPTDTGDDEIDSLFDLIEHQPKLGGFLGVRQSTYDDYNSDIFRLIKKLER</sequence>
<dbReference type="STRING" id="1678841.TBC1_111521"/>
<proteinExistence type="predicted"/>
<organism evidence="1">
    <name type="scientific">Lentimicrobium saccharophilum</name>
    <dbReference type="NCBI Taxonomy" id="1678841"/>
    <lineage>
        <taxon>Bacteria</taxon>
        <taxon>Pseudomonadati</taxon>
        <taxon>Bacteroidota</taxon>
        <taxon>Bacteroidia</taxon>
        <taxon>Bacteroidales</taxon>
        <taxon>Lentimicrobiaceae</taxon>
        <taxon>Lentimicrobium</taxon>
    </lineage>
</organism>
<evidence type="ECO:0000313" key="2">
    <source>
        <dbReference type="Proteomes" id="UP000053091"/>
    </source>
</evidence>
<keyword evidence="2" id="KW-1185">Reference proteome</keyword>
<evidence type="ECO:0000313" key="1">
    <source>
        <dbReference type="EMBL" id="GAP43368.1"/>
    </source>
</evidence>
<gene>
    <name evidence="1" type="ORF">TBC1_111521</name>
</gene>
<name>A0A0S7C2W1_9BACT</name>
<dbReference type="EMBL" id="DF968182">
    <property type="protein sequence ID" value="GAP43368.1"/>
    <property type="molecule type" value="Genomic_DNA"/>
</dbReference>
<accession>A0A0S7C2W1</accession>
<protein>
    <submittedName>
        <fullName evidence="1">Uncharacterized protein</fullName>
    </submittedName>
</protein>
<dbReference type="Proteomes" id="UP000053091">
    <property type="component" value="Unassembled WGS sequence"/>
</dbReference>
<dbReference type="AlphaFoldDB" id="A0A0S7C2W1"/>